<keyword evidence="6 9" id="KW-0472">Membrane</keyword>
<evidence type="ECO:0000256" key="3">
    <source>
        <dbReference type="ARBA" id="ARBA00022692"/>
    </source>
</evidence>
<comment type="caution">
    <text evidence="11">The sequence shown here is derived from an EMBL/GenBank/DDBJ whole genome shotgun (WGS) entry which is preliminary data.</text>
</comment>
<dbReference type="InterPro" id="IPR022764">
    <property type="entry name" value="Peptidase_S54_rhomboid_dom"/>
</dbReference>
<comment type="subcellular location">
    <subcellularLocation>
        <location evidence="1">Membrane</location>
        <topology evidence="1">Multi-pass membrane protein</topology>
    </subcellularLocation>
</comment>
<feature type="transmembrane region" description="Helical" evidence="9">
    <location>
        <begin position="225"/>
        <end position="252"/>
    </location>
</feature>
<dbReference type="SUPFAM" id="SSF144091">
    <property type="entry name" value="Rhomboid-like"/>
    <property type="match status" value="1"/>
</dbReference>
<gene>
    <name evidence="11" type="ORF">M3202_02300</name>
</gene>
<evidence type="ECO:0000256" key="1">
    <source>
        <dbReference type="ARBA" id="ARBA00004141"/>
    </source>
</evidence>
<dbReference type="InterPro" id="IPR019734">
    <property type="entry name" value="TPR_rpt"/>
</dbReference>
<keyword evidence="12" id="KW-1185">Reference proteome</keyword>
<feature type="coiled-coil region" evidence="8">
    <location>
        <begin position="139"/>
        <end position="173"/>
    </location>
</feature>
<dbReference type="InterPro" id="IPR050925">
    <property type="entry name" value="Rhomboid_protease_S54"/>
</dbReference>
<organism evidence="11 12">
    <name type="scientific">Halalkalibacter oceani</name>
    <dbReference type="NCBI Taxonomy" id="1653776"/>
    <lineage>
        <taxon>Bacteria</taxon>
        <taxon>Bacillati</taxon>
        <taxon>Bacillota</taxon>
        <taxon>Bacilli</taxon>
        <taxon>Bacillales</taxon>
        <taxon>Bacillaceae</taxon>
        <taxon>Halalkalibacter</taxon>
    </lineage>
</organism>
<evidence type="ECO:0000256" key="9">
    <source>
        <dbReference type="SAM" id="Phobius"/>
    </source>
</evidence>
<feature type="domain" description="Peptidase S54 rhomboid" evidence="10">
    <location>
        <begin position="223"/>
        <end position="357"/>
    </location>
</feature>
<keyword evidence="4 11" id="KW-0378">Hydrolase</keyword>
<keyword evidence="3 9" id="KW-0812">Transmembrane</keyword>
<dbReference type="PANTHER" id="PTHR43731:SF14">
    <property type="entry name" value="PRESENILIN-ASSOCIATED RHOMBOID-LIKE PROTEIN, MITOCHONDRIAL"/>
    <property type="match status" value="1"/>
</dbReference>
<feature type="transmembrane region" description="Helical" evidence="9">
    <location>
        <begin position="368"/>
        <end position="386"/>
    </location>
</feature>
<dbReference type="Gene3D" id="1.20.1540.10">
    <property type="entry name" value="Rhomboid-like"/>
    <property type="match status" value="1"/>
</dbReference>
<comment type="similarity">
    <text evidence="2">Belongs to the peptidase S54 family.</text>
</comment>
<keyword evidence="7" id="KW-0802">TPR repeat</keyword>
<dbReference type="EC" id="3.4.21.105" evidence="11"/>
<sequence length="511" mass="57874">MEAEQHDAYYWKVIHHLIVNRGYRLLQQQENEAWLEDEESKPRRILRIVRADVDWANWLKRDIVASVSRFELLRRQLRLNELIGENLYISVYPPVDSWEELQKPFVANKQKKTTVYTSLVTREAAAGGEVAVRELVLPAATAMNSVEEIELTVKQLRQEVVERAQSREREERQLFLFGKPRMIYVLLALIAVMYWLVEQNGGSTSVLTLIEFGAKYNPLIIQGEWWRLVSAMFLHIGFLHLFMNSLALFYLGGAVERMYGTGRFLVIYFIAGVFGSAASFAFNEQVAAGASGAIFGCFGALLYFGTIHKKLFFRTMGKSVLFVLGLNLIFGLTVPMIDNGAHVGGLIGGFFASAIVHLPKHAKSARQLGAFVLTVISIGGLLWYGMINEQKAPSALLSLQIGQEYLQQEELEKAYPFLQQAVENGADMPEAPFLLAYAEAMFGNYEEAKQLLLEVIQQRADFHQAHYNLALIYLELGETEEARASVERAIQLEPNEPMYEDLYEQITDPPT</sequence>
<keyword evidence="8" id="KW-0175">Coiled coil</keyword>
<dbReference type="Proteomes" id="UP001139179">
    <property type="component" value="Unassembled WGS sequence"/>
</dbReference>
<dbReference type="EMBL" id="JAMBOL010000001">
    <property type="protein sequence ID" value="MCM3712897.1"/>
    <property type="molecule type" value="Genomic_DNA"/>
</dbReference>
<feature type="transmembrane region" description="Helical" evidence="9">
    <location>
        <begin position="264"/>
        <end position="282"/>
    </location>
</feature>
<dbReference type="PROSITE" id="PS50293">
    <property type="entry name" value="TPR_REGION"/>
    <property type="match status" value="1"/>
</dbReference>
<feature type="transmembrane region" description="Helical" evidence="9">
    <location>
        <begin position="181"/>
        <end position="197"/>
    </location>
</feature>
<feature type="transmembrane region" description="Helical" evidence="9">
    <location>
        <begin position="288"/>
        <end position="307"/>
    </location>
</feature>
<dbReference type="GO" id="GO:0006508">
    <property type="term" value="P:proteolysis"/>
    <property type="evidence" value="ECO:0007669"/>
    <property type="project" value="UniProtKB-KW"/>
</dbReference>
<dbReference type="Gene3D" id="1.25.40.10">
    <property type="entry name" value="Tetratricopeptide repeat domain"/>
    <property type="match status" value="1"/>
</dbReference>
<evidence type="ECO:0000259" key="10">
    <source>
        <dbReference type="Pfam" id="PF01694"/>
    </source>
</evidence>
<accession>A0A9X2IMZ3</accession>
<feature type="transmembrane region" description="Helical" evidence="9">
    <location>
        <begin position="319"/>
        <end position="337"/>
    </location>
</feature>
<keyword evidence="11" id="KW-0645">Protease</keyword>
<evidence type="ECO:0000256" key="8">
    <source>
        <dbReference type="SAM" id="Coils"/>
    </source>
</evidence>
<dbReference type="AlphaFoldDB" id="A0A9X2IMZ3"/>
<dbReference type="GO" id="GO:0004252">
    <property type="term" value="F:serine-type endopeptidase activity"/>
    <property type="evidence" value="ECO:0007669"/>
    <property type="project" value="InterPro"/>
</dbReference>
<dbReference type="SMART" id="SM00028">
    <property type="entry name" value="TPR"/>
    <property type="match status" value="3"/>
</dbReference>
<dbReference type="PROSITE" id="PS50005">
    <property type="entry name" value="TPR"/>
    <property type="match status" value="1"/>
</dbReference>
<evidence type="ECO:0000313" key="12">
    <source>
        <dbReference type="Proteomes" id="UP001139179"/>
    </source>
</evidence>
<evidence type="ECO:0000313" key="11">
    <source>
        <dbReference type="EMBL" id="MCM3712897.1"/>
    </source>
</evidence>
<dbReference type="SUPFAM" id="SSF48452">
    <property type="entry name" value="TPR-like"/>
    <property type="match status" value="1"/>
</dbReference>
<dbReference type="RefSeq" id="WP_251221741.1">
    <property type="nucleotide sequence ID" value="NZ_JAMBOL010000001.1"/>
</dbReference>
<dbReference type="GO" id="GO:0016020">
    <property type="term" value="C:membrane"/>
    <property type="evidence" value="ECO:0007669"/>
    <property type="project" value="UniProtKB-SubCell"/>
</dbReference>
<evidence type="ECO:0000256" key="2">
    <source>
        <dbReference type="ARBA" id="ARBA00009045"/>
    </source>
</evidence>
<name>A0A9X2IMZ3_9BACI</name>
<dbReference type="Pfam" id="PF01694">
    <property type="entry name" value="Rhomboid"/>
    <property type="match status" value="1"/>
</dbReference>
<reference evidence="11" key="1">
    <citation type="submission" date="2022-05" db="EMBL/GenBank/DDBJ databases">
        <title>Comparative Genomics of Spacecraft Associated Microbes.</title>
        <authorList>
            <person name="Tran M.T."/>
            <person name="Wright A."/>
            <person name="Seuylemezian A."/>
            <person name="Eisen J."/>
            <person name="Coil D."/>
        </authorList>
    </citation>
    <scope>NUCLEOTIDE SEQUENCE</scope>
    <source>
        <strain evidence="11">214.1.1</strain>
    </source>
</reference>
<feature type="transmembrane region" description="Helical" evidence="9">
    <location>
        <begin position="343"/>
        <end position="359"/>
    </location>
</feature>
<dbReference type="PANTHER" id="PTHR43731">
    <property type="entry name" value="RHOMBOID PROTEASE"/>
    <property type="match status" value="1"/>
</dbReference>
<dbReference type="Pfam" id="PF14559">
    <property type="entry name" value="TPR_19"/>
    <property type="match status" value="1"/>
</dbReference>
<dbReference type="InterPro" id="IPR011990">
    <property type="entry name" value="TPR-like_helical_dom_sf"/>
</dbReference>
<evidence type="ECO:0000256" key="7">
    <source>
        <dbReference type="PROSITE-ProRule" id="PRU00339"/>
    </source>
</evidence>
<proteinExistence type="inferred from homology"/>
<evidence type="ECO:0000256" key="6">
    <source>
        <dbReference type="ARBA" id="ARBA00023136"/>
    </source>
</evidence>
<dbReference type="InterPro" id="IPR035952">
    <property type="entry name" value="Rhomboid-like_sf"/>
</dbReference>
<protein>
    <submittedName>
        <fullName evidence="11">Rhomboid family intramembrane serine protease</fullName>
        <ecNumber evidence="11">3.4.21.105</ecNumber>
    </submittedName>
</protein>
<feature type="repeat" description="TPR" evidence="7">
    <location>
        <begin position="463"/>
        <end position="496"/>
    </location>
</feature>
<evidence type="ECO:0000256" key="4">
    <source>
        <dbReference type="ARBA" id="ARBA00022801"/>
    </source>
</evidence>
<evidence type="ECO:0000256" key="5">
    <source>
        <dbReference type="ARBA" id="ARBA00022989"/>
    </source>
</evidence>
<keyword evidence="5 9" id="KW-1133">Transmembrane helix</keyword>